<dbReference type="Gene3D" id="3.30.930.10">
    <property type="entry name" value="Bira Bifunctional Protein, Domain 2"/>
    <property type="match status" value="1"/>
</dbReference>
<dbReference type="EC" id="2.3.1.181" evidence="2"/>
<dbReference type="Proteomes" id="UP000032360">
    <property type="component" value="Unassembled WGS sequence"/>
</dbReference>
<keyword evidence="2" id="KW-0808">Transferase</keyword>
<reference evidence="2 3" key="1">
    <citation type="submission" date="2015-01" db="EMBL/GenBank/DDBJ databases">
        <title>Draft genome of the acidophilic iron oxidizer Acidithrix ferrooxidans strain Py-F3.</title>
        <authorList>
            <person name="Poehlein A."/>
            <person name="Eisen S."/>
            <person name="Schloemann M."/>
            <person name="Johnson B.D."/>
            <person name="Daniel R."/>
            <person name="Muehling M."/>
        </authorList>
    </citation>
    <scope>NUCLEOTIDE SEQUENCE [LARGE SCALE GENOMIC DNA]</scope>
    <source>
        <strain evidence="2 3">Py-F3</strain>
    </source>
</reference>
<organism evidence="2 3">
    <name type="scientific">Acidithrix ferrooxidans</name>
    <dbReference type="NCBI Taxonomy" id="1280514"/>
    <lineage>
        <taxon>Bacteria</taxon>
        <taxon>Bacillati</taxon>
        <taxon>Actinomycetota</taxon>
        <taxon>Acidimicrobiia</taxon>
        <taxon>Acidimicrobiales</taxon>
        <taxon>Acidimicrobiaceae</taxon>
        <taxon>Acidithrix</taxon>
    </lineage>
</organism>
<dbReference type="InterPro" id="IPR045864">
    <property type="entry name" value="aa-tRNA-synth_II/BPL/LPL"/>
</dbReference>
<dbReference type="EMBL" id="JXYS01000001">
    <property type="protein sequence ID" value="KJF19035.1"/>
    <property type="molecule type" value="Genomic_DNA"/>
</dbReference>
<evidence type="ECO:0000259" key="1">
    <source>
        <dbReference type="PROSITE" id="PS51733"/>
    </source>
</evidence>
<dbReference type="PANTHER" id="PTHR43679:SF2">
    <property type="entry name" value="OCTANOYL-[GCVH]:PROTEIN N-OCTANOYLTRANSFERASE"/>
    <property type="match status" value="1"/>
</dbReference>
<dbReference type="PROSITE" id="PS51733">
    <property type="entry name" value="BPL_LPL_CATALYTIC"/>
    <property type="match status" value="1"/>
</dbReference>
<dbReference type="InterPro" id="IPR004143">
    <property type="entry name" value="BPL_LPL_catalytic"/>
</dbReference>
<dbReference type="Pfam" id="PF21948">
    <property type="entry name" value="LplA-B_cat"/>
    <property type="match status" value="1"/>
</dbReference>
<evidence type="ECO:0000313" key="2">
    <source>
        <dbReference type="EMBL" id="KJF19035.1"/>
    </source>
</evidence>
<dbReference type="InterPro" id="IPR050664">
    <property type="entry name" value="Octanoyltrans_LipM/LipL"/>
</dbReference>
<feature type="domain" description="BPL/LPL catalytic" evidence="1">
    <location>
        <begin position="29"/>
        <end position="225"/>
    </location>
</feature>
<keyword evidence="3" id="KW-1185">Reference proteome</keyword>
<proteinExistence type="predicted"/>
<comment type="caution">
    <text evidence="2">The sequence shown here is derived from an EMBL/GenBank/DDBJ whole genome shotgun (WGS) entry which is preliminary data.</text>
</comment>
<protein>
    <submittedName>
        <fullName evidence="2">Octanoyltransferase LipM</fullName>
        <ecNumber evidence="2">2.3.1.181</ecNumber>
    </submittedName>
</protein>
<accession>A0A0D8HM09</accession>
<keyword evidence="2" id="KW-0012">Acyltransferase</keyword>
<evidence type="ECO:0000313" key="3">
    <source>
        <dbReference type="Proteomes" id="UP000032360"/>
    </source>
</evidence>
<dbReference type="STRING" id="1280514.AXFE_00720"/>
<dbReference type="SUPFAM" id="SSF55681">
    <property type="entry name" value="Class II aaRS and biotin synthetases"/>
    <property type="match status" value="1"/>
</dbReference>
<dbReference type="PANTHER" id="PTHR43679">
    <property type="entry name" value="OCTANOYLTRANSFERASE LIPM-RELATED"/>
    <property type="match status" value="1"/>
</dbReference>
<dbReference type="AlphaFoldDB" id="A0A0D8HM09"/>
<sequence length="230" mass="25211">MKGGPLVGFELHVVEGGAADFHRDHIIPPLTRSVFVSRLQRPAIILGSTQKLSDDMVSKAKEIDFELVRRSSGGTGVIALPHECVWIDISFPVDDPLIEANVSRSFDLVARGWFDALSFLGVSGLEVKGRPIVMDPLASQVCFTSKAPGEILVGGRKLVGMAQRRSRHACFIHTMCYIKFPYDLTSQLLLGEIDSVDHLRQMVTDLIDVAPWVAQSDDLTIGNLIGEAIF</sequence>
<dbReference type="GO" id="GO:0033819">
    <property type="term" value="F:lipoyl(octanoyl) transferase activity"/>
    <property type="evidence" value="ECO:0007669"/>
    <property type="project" value="UniProtKB-EC"/>
</dbReference>
<gene>
    <name evidence="2" type="primary">lipM</name>
    <name evidence="2" type="ORF">AXFE_00720</name>
</gene>
<name>A0A0D8HM09_9ACTN</name>